<evidence type="ECO:0000256" key="2">
    <source>
        <dbReference type="ARBA" id="ARBA00022771"/>
    </source>
</evidence>
<dbReference type="EMBL" id="JACXVP010000010">
    <property type="protein sequence ID" value="KAG5580121.1"/>
    <property type="molecule type" value="Genomic_DNA"/>
</dbReference>
<dbReference type="InterPro" id="IPR006564">
    <property type="entry name" value="Znf_PMZ"/>
</dbReference>
<evidence type="ECO:0000256" key="1">
    <source>
        <dbReference type="ARBA" id="ARBA00022723"/>
    </source>
</evidence>
<evidence type="ECO:0000256" key="3">
    <source>
        <dbReference type="ARBA" id="ARBA00022833"/>
    </source>
</evidence>
<dbReference type="PROSITE" id="PS50966">
    <property type="entry name" value="ZF_SWIM"/>
    <property type="match status" value="1"/>
</dbReference>
<reference evidence="6 7" key="1">
    <citation type="submission" date="2020-09" db="EMBL/GenBank/DDBJ databases">
        <title>De no assembly of potato wild relative species, Solanum commersonii.</title>
        <authorList>
            <person name="Cho K."/>
        </authorList>
    </citation>
    <scope>NUCLEOTIDE SEQUENCE [LARGE SCALE GENOMIC DNA]</scope>
    <source>
        <strain evidence="6">LZ3.2</strain>
        <tissue evidence="6">Leaf</tissue>
    </source>
</reference>
<evidence type="ECO:0000313" key="6">
    <source>
        <dbReference type="EMBL" id="KAG5580121.1"/>
    </source>
</evidence>
<evidence type="ECO:0000313" key="7">
    <source>
        <dbReference type="Proteomes" id="UP000824120"/>
    </source>
</evidence>
<keyword evidence="3" id="KW-0862">Zinc</keyword>
<keyword evidence="1" id="KW-0479">Metal-binding</keyword>
<keyword evidence="7" id="KW-1185">Reference proteome</keyword>
<name>A0A9J5WWB3_SOLCO</name>
<evidence type="ECO:0000259" key="5">
    <source>
        <dbReference type="PROSITE" id="PS50966"/>
    </source>
</evidence>
<protein>
    <recommendedName>
        <fullName evidence="5">SWIM-type domain-containing protein</fullName>
    </recommendedName>
</protein>
<dbReference type="Proteomes" id="UP000824120">
    <property type="component" value="Chromosome 10"/>
</dbReference>
<dbReference type="OrthoDB" id="1293559at2759"/>
<organism evidence="6 7">
    <name type="scientific">Solanum commersonii</name>
    <name type="common">Commerson's wild potato</name>
    <name type="synonym">Commerson's nightshade</name>
    <dbReference type="NCBI Taxonomy" id="4109"/>
    <lineage>
        <taxon>Eukaryota</taxon>
        <taxon>Viridiplantae</taxon>
        <taxon>Streptophyta</taxon>
        <taxon>Embryophyta</taxon>
        <taxon>Tracheophyta</taxon>
        <taxon>Spermatophyta</taxon>
        <taxon>Magnoliopsida</taxon>
        <taxon>eudicotyledons</taxon>
        <taxon>Gunneridae</taxon>
        <taxon>Pentapetalae</taxon>
        <taxon>asterids</taxon>
        <taxon>lamiids</taxon>
        <taxon>Solanales</taxon>
        <taxon>Solanaceae</taxon>
        <taxon>Solanoideae</taxon>
        <taxon>Solaneae</taxon>
        <taxon>Solanum</taxon>
    </lineage>
</organism>
<gene>
    <name evidence="6" type="ORF">H5410_050748</name>
</gene>
<comment type="caution">
    <text evidence="6">The sequence shown here is derived from an EMBL/GenBank/DDBJ whole genome shotgun (WGS) entry which is preliminary data.</text>
</comment>
<dbReference type="GO" id="GO:0008270">
    <property type="term" value="F:zinc ion binding"/>
    <property type="evidence" value="ECO:0007669"/>
    <property type="project" value="UniProtKB-KW"/>
</dbReference>
<dbReference type="InterPro" id="IPR007527">
    <property type="entry name" value="Znf_SWIM"/>
</dbReference>
<keyword evidence="2 4" id="KW-0863">Zinc-finger</keyword>
<feature type="domain" description="SWIM-type" evidence="5">
    <location>
        <begin position="38"/>
        <end position="76"/>
    </location>
</feature>
<dbReference type="Pfam" id="PF04434">
    <property type="entry name" value="SWIM"/>
    <property type="match status" value="1"/>
</dbReference>
<dbReference type="SMART" id="SM00575">
    <property type="entry name" value="ZnF_PMZ"/>
    <property type="match status" value="1"/>
</dbReference>
<dbReference type="AlphaFoldDB" id="A0A9J5WWB3"/>
<sequence length="163" mass="18524">MGNQMLPAAKKIAKKKKIGGDSLYVENVTGDGNQFTVFGVGVTSNVNLLEKSCSCRKYDLVKIPCAHAMVALRSNHDNMYGMGIYEYSLLLYKVDAYLLAYVHSINNILPPLVDTKLGRKRRKRVKGIVKISRARYETNVRFVREPDTRDHMCEQQQILNKID</sequence>
<accession>A0A9J5WWB3</accession>
<evidence type="ECO:0000256" key="4">
    <source>
        <dbReference type="PROSITE-ProRule" id="PRU00325"/>
    </source>
</evidence>
<proteinExistence type="predicted"/>